<dbReference type="InterPro" id="IPR036890">
    <property type="entry name" value="HATPase_C_sf"/>
</dbReference>
<dbReference type="eggNOG" id="COG2205">
    <property type="taxonomic scope" value="Bacteria"/>
</dbReference>
<dbReference type="STRING" id="1128398.Curi_c07750"/>
<dbReference type="Pfam" id="PF00512">
    <property type="entry name" value="HisKA"/>
    <property type="match status" value="1"/>
</dbReference>
<accession>K0AVH8</accession>
<evidence type="ECO:0000313" key="11">
    <source>
        <dbReference type="Proteomes" id="UP000006094"/>
    </source>
</evidence>
<keyword evidence="7" id="KW-0902">Two-component regulatory system</keyword>
<dbReference type="InterPro" id="IPR005467">
    <property type="entry name" value="His_kinase_dom"/>
</dbReference>
<dbReference type="CDD" id="cd00075">
    <property type="entry name" value="HATPase"/>
    <property type="match status" value="1"/>
</dbReference>
<dbReference type="PANTHER" id="PTHR45453:SF1">
    <property type="entry name" value="PHOSPHATE REGULON SENSOR PROTEIN PHOR"/>
    <property type="match status" value="1"/>
</dbReference>
<protein>
    <recommendedName>
        <fullName evidence="3">histidine kinase</fullName>
        <ecNumber evidence="3">2.7.13.3</ecNumber>
    </recommendedName>
</protein>
<dbReference type="OrthoDB" id="9773956at2"/>
<dbReference type="SMART" id="SM00388">
    <property type="entry name" value="HisKA"/>
    <property type="match status" value="1"/>
</dbReference>
<keyword evidence="6 10" id="KW-0418">Kinase</keyword>
<comment type="subcellular location">
    <subcellularLocation>
        <location evidence="2">Membrane</location>
    </subcellularLocation>
</comment>
<dbReference type="InterPro" id="IPR036097">
    <property type="entry name" value="HisK_dim/P_sf"/>
</dbReference>
<reference evidence="10 11" key="1">
    <citation type="journal article" date="2012" name="PLoS ONE">
        <title>The purine-utilizing bacterium Clostridium acidurici 9a: a genome-guided metabolic reconsideration.</title>
        <authorList>
            <person name="Hartwich K."/>
            <person name="Poehlein A."/>
            <person name="Daniel R."/>
        </authorList>
    </citation>
    <scope>NUCLEOTIDE SEQUENCE [LARGE SCALE GENOMIC DNA]</scope>
    <source>
        <strain evidence="11">ATCC 7906 / DSM 604 / BCRC 14475 / CIP 104303 / KCTC 5404 / NCIMB 10678 / 9a</strain>
    </source>
</reference>
<dbReference type="Pfam" id="PF02518">
    <property type="entry name" value="HATPase_c"/>
    <property type="match status" value="1"/>
</dbReference>
<keyword evidence="8" id="KW-0812">Transmembrane</keyword>
<dbReference type="InterPro" id="IPR050351">
    <property type="entry name" value="BphY/WalK/GraS-like"/>
</dbReference>
<evidence type="ECO:0000256" key="6">
    <source>
        <dbReference type="ARBA" id="ARBA00022777"/>
    </source>
</evidence>
<dbReference type="PATRIC" id="fig|1128398.3.peg.823"/>
<dbReference type="CDD" id="cd00082">
    <property type="entry name" value="HisKA"/>
    <property type="match status" value="1"/>
</dbReference>
<dbReference type="Proteomes" id="UP000006094">
    <property type="component" value="Chromosome"/>
</dbReference>
<evidence type="ECO:0000256" key="8">
    <source>
        <dbReference type="SAM" id="Phobius"/>
    </source>
</evidence>
<name>K0AVH8_GOTA9</name>
<dbReference type="KEGG" id="cad:Curi_c07750"/>
<evidence type="ECO:0000256" key="7">
    <source>
        <dbReference type="ARBA" id="ARBA00023012"/>
    </source>
</evidence>
<evidence type="ECO:0000256" key="5">
    <source>
        <dbReference type="ARBA" id="ARBA00022679"/>
    </source>
</evidence>
<feature type="domain" description="Histidine kinase" evidence="9">
    <location>
        <begin position="198"/>
        <end position="412"/>
    </location>
</feature>
<keyword evidence="8" id="KW-1133">Transmembrane helix</keyword>
<evidence type="ECO:0000313" key="10">
    <source>
        <dbReference type="EMBL" id="AFS77848.1"/>
    </source>
</evidence>
<dbReference type="SUPFAM" id="SSF47384">
    <property type="entry name" value="Homodimeric domain of signal transducing histidine kinase"/>
    <property type="match status" value="1"/>
</dbReference>
<dbReference type="EMBL" id="CP003326">
    <property type="protein sequence ID" value="AFS77848.1"/>
    <property type="molecule type" value="Genomic_DNA"/>
</dbReference>
<evidence type="ECO:0000256" key="4">
    <source>
        <dbReference type="ARBA" id="ARBA00022553"/>
    </source>
</evidence>
<feature type="transmembrane region" description="Helical" evidence="8">
    <location>
        <begin position="107"/>
        <end position="129"/>
    </location>
</feature>
<keyword evidence="5" id="KW-0808">Transferase</keyword>
<dbReference type="Gene3D" id="1.10.287.130">
    <property type="match status" value="1"/>
</dbReference>
<dbReference type="InterPro" id="IPR004358">
    <property type="entry name" value="Sig_transdc_His_kin-like_C"/>
</dbReference>
<evidence type="ECO:0000256" key="1">
    <source>
        <dbReference type="ARBA" id="ARBA00000085"/>
    </source>
</evidence>
<sequence>MRIFVDKDFKVLFCIIIFILLSSTISGQLVVNILTDNYRKEMIEHDYKIAGYLYQNNIDQSEIINAFTISKTEKEFELGKEILKMAGYNDSIQNNLIPQIKNFHQKYSILFMITSIFFSITIITALLIFDTHQQRKIEKASKDISKFMDGDIRIRLDDNKEGNLSKLFTSINRMATSLTSHILKEKQNREFLKDIISDISHQLKTPIAALKMYNEIIIDEKIENEVVHNFALKSDSELSRMESLIQSLLKLARLDAGTIELDRKNHNLKSSLEQLIKRFYTCAELENKLLILNCNDNIILNFDEEWLLEAISNIIKNALDHTACNGIVEIICDKTFLSTTITIKDNGSGIHSEDIYYVFKKFYRSRFSKNKQGIGIGLTFSKFIVEKHGGTIAVESELDKGTIFYLTFPKLTNM</sequence>
<dbReference type="InterPro" id="IPR003661">
    <property type="entry name" value="HisK_dim/P_dom"/>
</dbReference>
<dbReference type="EC" id="2.7.13.3" evidence="3"/>
<dbReference type="GO" id="GO:0005886">
    <property type="term" value="C:plasma membrane"/>
    <property type="evidence" value="ECO:0007669"/>
    <property type="project" value="TreeGrafter"/>
</dbReference>
<comment type="catalytic activity">
    <reaction evidence="1">
        <text>ATP + protein L-histidine = ADP + protein N-phospho-L-histidine.</text>
        <dbReference type="EC" id="2.7.13.3"/>
    </reaction>
</comment>
<dbReference type="SMART" id="SM00387">
    <property type="entry name" value="HATPase_c"/>
    <property type="match status" value="1"/>
</dbReference>
<dbReference type="AlphaFoldDB" id="K0AVH8"/>
<dbReference type="PROSITE" id="PS50109">
    <property type="entry name" value="HIS_KIN"/>
    <property type="match status" value="1"/>
</dbReference>
<dbReference type="PRINTS" id="PR00344">
    <property type="entry name" value="BCTRLSENSOR"/>
</dbReference>
<evidence type="ECO:0000256" key="2">
    <source>
        <dbReference type="ARBA" id="ARBA00004370"/>
    </source>
</evidence>
<dbReference type="PANTHER" id="PTHR45453">
    <property type="entry name" value="PHOSPHATE REGULON SENSOR PROTEIN PHOR"/>
    <property type="match status" value="1"/>
</dbReference>
<gene>
    <name evidence="10" type="ordered locus">Curi_c07750</name>
</gene>
<organism evidence="10 11">
    <name type="scientific">Gottschalkia acidurici (strain ATCC 7906 / DSM 604 / BCRC 14475 / CIP 104303 / KCTC 5404 / NCIMB 10678 / 9a)</name>
    <name type="common">Clostridium acidurici</name>
    <dbReference type="NCBI Taxonomy" id="1128398"/>
    <lineage>
        <taxon>Bacteria</taxon>
        <taxon>Bacillati</taxon>
        <taxon>Bacillota</taxon>
        <taxon>Tissierellia</taxon>
        <taxon>Tissierellales</taxon>
        <taxon>Gottschalkiaceae</taxon>
        <taxon>Gottschalkia</taxon>
    </lineage>
</organism>
<proteinExistence type="predicted"/>
<keyword evidence="4" id="KW-0597">Phosphoprotein</keyword>
<evidence type="ECO:0000256" key="3">
    <source>
        <dbReference type="ARBA" id="ARBA00012438"/>
    </source>
</evidence>
<dbReference type="GO" id="GO:0000155">
    <property type="term" value="F:phosphorelay sensor kinase activity"/>
    <property type="evidence" value="ECO:0007669"/>
    <property type="project" value="InterPro"/>
</dbReference>
<evidence type="ECO:0000259" key="9">
    <source>
        <dbReference type="PROSITE" id="PS50109"/>
    </source>
</evidence>
<dbReference type="RefSeq" id="WP_014966985.1">
    <property type="nucleotide sequence ID" value="NC_018664.1"/>
</dbReference>
<keyword evidence="8" id="KW-0472">Membrane</keyword>
<dbReference type="Gene3D" id="3.30.565.10">
    <property type="entry name" value="Histidine kinase-like ATPase, C-terminal domain"/>
    <property type="match status" value="1"/>
</dbReference>
<feature type="transmembrane region" description="Helical" evidence="8">
    <location>
        <begin position="12"/>
        <end position="34"/>
    </location>
</feature>
<keyword evidence="11" id="KW-1185">Reference proteome</keyword>
<dbReference type="GO" id="GO:0004721">
    <property type="term" value="F:phosphoprotein phosphatase activity"/>
    <property type="evidence" value="ECO:0007669"/>
    <property type="project" value="TreeGrafter"/>
</dbReference>
<dbReference type="SUPFAM" id="SSF55874">
    <property type="entry name" value="ATPase domain of HSP90 chaperone/DNA topoisomerase II/histidine kinase"/>
    <property type="match status" value="1"/>
</dbReference>
<dbReference type="HOGENOM" id="CLU_000445_89_3_9"/>
<dbReference type="GO" id="GO:0016036">
    <property type="term" value="P:cellular response to phosphate starvation"/>
    <property type="evidence" value="ECO:0007669"/>
    <property type="project" value="TreeGrafter"/>
</dbReference>
<dbReference type="InterPro" id="IPR003594">
    <property type="entry name" value="HATPase_dom"/>
</dbReference>